<evidence type="ECO:0000256" key="1">
    <source>
        <dbReference type="ARBA" id="ARBA00044755"/>
    </source>
</evidence>
<dbReference type="Pfam" id="PF04519">
    <property type="entry name" value="Bactofilin"/>
    <property type="match status" value="1"/>
</dbReference>
<organism evidence="2 3">
    <name type="scientific">[Anoxybacillus] calidus</name>
    <dbReference type="NCBI Taxonomy" id="575178"/>
    <lineage>
        <taxon>Bacteria</taxon>
        <taxon>Bacillati</taxon>
        <taxon>Bacillota</taxon>
        <taxon>Bacilli</taxon>
        <taxon>Bacillales</taxon>
        <taxon>Anoxybacillaceae</taxon>
        <taxon>Paranoxybacillus</taxon>
    </lineage>
</organism>
<comment type="caution">
    <text evidence="2">The sequence shown here is derived from an EMBL/GenBank/DDBJ whole genome shotgun (WGS) entry which is preliminary data.</text>
</comment>
<sequence length="244" mass="26170">MEENHRRDLVIAGTGSAAGGSYHLVKVSGNGNLSGDFNCVNLRIHGKANIDGNVTAQSTLISGTANINGDLRSEQMKIQGTAKVNGDMTCNDMKLHGNTKIKGNLVGEEIKIEGGTTIAGDCEAEEFFIKGVFSIGGLLNAGNIEIHLYGGCQAKEIGGEKIKVKKPSMAFHLKKLILTYLFQINVGLVTDSIEGDEIYLEHTKAKVVRGNNVTIGPGCEIELVEYKNSFDCDKGSKVNENQKI</sequence>
<reference evidence="2 3" key="1">
    <citation type="submission" date="2020-07" db="EMBL/GenBank/DDBJ databases">
        <title>Genomic Encyclopedia of Type Strains, Phase IV (KMG-IV): sequencing the most valuable type-strain genomes for metagenomic binning, comparative biology and taxonomic classification.</title>
        <authorList>
            <person name="Goeker M."/>
        </authorList>
    </citation>
    <scope>NUCLEOTIDE SEQUENCE [LARGE SCALE GENOMIC DNA]</scope>
    <source>
        <strain evidence="2 3">DSM 25220</strain>
    </source>
</reference>
<dbReference type="InterPro" id="IPR007607">
    <property type="entry name" value="BacA/B"/>
</dbReference>
<dbReference type="PANTHER" id="PTHR35024:SF4">
    <property type="entry name" value="POLYMER-FORMING CYTOSKELETAL PROTEIN"/>
    <property type="match status" value="1"/>
</dbReference>
<dbReference type="Proteomes" id="UP000580891">
    <property type="component" value="Unassembled WGS sequence"/>
</dbReference>
<dbReference type="PANTHER" id="PTHR35024">
    <property type="entry name" value="HYPOTHETICAL CYTOSOLIC PROTEIN"/>
    <property type="match status" value="1"/>
</dbReference>
<evidence type="ECO:0000313" key="2">
    <source>
        <dbReference type="EMBL" id="MBA2870927.1"/>
    </source>
</evidence>
<protein>
    <submittedName>
        <fullName evidence="2">Cytoskeletal protein CcmA (Bactofilin family)</fullName>
    </submittedName>
</protein>
<gene>
    <name evidence="2" type="ORF">HNQ85_001197</name>
</gene>
<dbReference type="AlphaFoldDB" id="A0A7V9YZ09"/>
<proteinExistence type="inferred from homology"/>
<keyword evidence="3" id="KW-1185">Reference proteome</keyword>
<accession>A0A7V9YZ09</accession>
<dbReference type="RefSeq" id="WP_181536816.1">
    <property type="nucleotide sequence ID" value="NZ_JACDUU010000002.1"/>
</dbReference>
<dbReference type="EMBL" id="JACDUU010000002">
    <property type="protein sequence ID" value="MBA2870927.1"/>
    <property type="molecule type" value="Genomic_DNA"/>
</dbReference>
<evidence type="ECO:0000313" key="3">
    <source>
        <dbReference type="Proteomes" id="UP000580891"/>
    </source>
</evidence>
<name>A0A7V9YZ09_9BACL</name>
<comment type="similarity">
    <text evidence="1">Belongs to the bactofilin family.</text>
</comment>